<comment type="catalytic activity">
    <reaction evidence="11">
        <text>1D-myo-inositol 1,2,5,6-tetrakisphosphate + H2O = 1D-myo-inositol 1,2,6-trisphosphate + phosphate</text>
        <dbReference type="Rhea" id="RHEA:77119"/>
        <dbReference type="ChEBI" id="CHEBI:15377"/>
        <dbReference type="ChEBI" id="CHEBI:43474"/>
        <dbReference type="ChEBI" id="CHEBI:195535"/>
        <dbReference type="ChEBI" id="CHEBI:195537"/>
    </reaction>
    <physiologicalReaction direction="left-to-right" evidence="11">
        <dbReference type="Rhea" id="RHEA:77120"/>
    </physiologicalReaction>
</comment>
<feature type="disulfide bond" evidence="19">
    <location>
        <begin position="489"/>
        <end position="497"/>
    </location>
</feature>
<keyword evidence="6" id="KW-0378">Hydrolase</keyword>
<comment type="similarity">
    <text evidence="2">Belongs to the histidine acid phosphatase family.</text>
</comment>
<evidence type="ECO:0000256" key="5">
    <source>
        <dbReference type="ARBA" id="ARBA00022525"/>
    </source>
</evidence>
<dbReference type="EC" id="3.1.3.8" evidence="4"/>
<name>A0A2B7XJE6_POLH7</name>
<feature type="disulfide bond" evidence="19">
    <location>
        <begin position="314"/>
        <end position="332"/>
    </location>
</feature>
<comment type="caution">
    <text evidence="21">The sequence shown here is derived from an EMBL/GenBank/DDBJ whole genome shotgun (WGS) entry which is preliminary data.</text>
</comment>
<evidence type="ECO:0000256" key="10">
    <source>
        <dbReference type="ARBA" id="ARBA00042300"/>
    </source>
</evidence>
<dbReference type="PROSITE" id="PS00616">
    <property type="entry name" value="HIS_ACID_PHOSPHAT_1"/>
    <property type="match status" value="1"/>
</dbReference>
<evidence type="ECO:0000256" key="18">
    <source>
        <dbReference type="PIRSR" id="PIRSR000894-1"/>
    </source>
</evidence>
<dbReference type="AlphaFoldDB" id="A0A2B7XJE6"/>
<evidence type="ECO:0000256" key="7">
    <source>
        <dbReference type="ARBA" id="ARBA00023157"/>
    </source>
</evidence>
<protein>
    <recommendedName>
        <fullName evidence="16">Phytase A</fullName>
        <ecNumber evidence="4">3.1.3.8</ecNumber>
    </recommendedName>
    <alternativeName>
        <fullName evidence="17">Histidine acid phosphatase phyA</fullName>
    </alternativeName>
    <alternativeName>
        <fullName evidence="10">Myo-inositol hexakisphosphate phosphohydrolase A</fullName>
    </alternativeName>
    <alternativeName>
        <fullName evidence="9">Myo-inositol-hexaphosphate 3-phosphohydrolase A</fullName>
    </alternativeName>
</protein>
<dbReference type="PANTHER" id="PTHR20963">
    <property type="entry name" value="MULTIPLE INOSITOL POLYPHOSPHATE PHOSPHATASE-RELATED"/>
    <property type="match status" value="1"/>
</dbReference>
<comment type="catalytic activity">
    <reaction evidence="12">
        <text>1D-myo-inositol 1,2-bisphosphate + H2O = 1D-myo-inositol 2-phosphate + phosphate</text>
        <dbReference type="Rhea" id="RHEA:77135"/>
        <dbReference type="ChEBI" id="CHEBI:15377"/>
        <dbReference type="ChEBI" id="CHEBI:43474"/>
        <dbReference type="ChEBI" id="CHEBI:84142"/>
        <dbReference type="ChEBI" id="CHEBI:195539"/>
    </reaction>
    <physiologicalReaction direction="left-to-right" evidence="12">
        <dbReference type="Rhea" id="RHEA:77136"/>
    </physiologicalReaction>
</comment>
<sequence>MDHVNDRSPLLASQAEDEDCAKSLASAEAASIRLGDYAGHPPIRDRLVSLAMIFVLVLVCGMFLLTFIYPELFSGGKPLCSTVDGGYHCFPSTARFWGQYSPFFSLSSLSEISPEIPVGCTITFAQILSRHGARQPTATKSDIYQELITRIQSTTESYHGNYTFLHHFTYDLGADELTPFGEAQLVNSGAKFYRRYQSLSQRAYPFTRAAGSSRVIASAELFMDGFQQVKTDDPYATNKDPPPKSVAVIIPEGASFNNTLDHSQCDKFESSKPAQPIELEFTNIFAPAILERVKSHLIGANITIDDIPYLMDMCPFHTVALTADASTLSPFCTLFTDTEWKAYDYLRSLGKYYAYGAGHPLGASQGIGFVNELISRLTNTPVQDTTSVNHTLDSDPTTFPLDLSLYADFSHDNTMLSIYTALGLYNGTHALNTTTIESAEETDGFSSSWIIPFGAMAYIEKMECDSTPVANEPLVRVLVNDRVVPLHGCAVDSLGRCKLDDFLKGLSFARDGGDWESCFT</sequence>
<keyword evidence="8" id="KW-0325">Glycoprotein</keyword>
<dbReference type="GO" id="GO:0016158">
    <property type="term" value="F:inositol hexakisphosphate 3-phosphatase activity"/>
    <property type="evidence" value="ECO:0007669"/>
    <property type="project" value="UniProtKB-EC"/>
</dbReference>
<dbReference type="STRING" id="1447883.A0A2B7XJE6"/>
<dbReference type="InterPro" id="IPR016274">
    <property type="entry name" value="Histidine_acid_Pase_euk"/>
</dbReference>
<dbReference type="Proteomes" id="UP000224634">
    <property type="component" value="Unassembled WGS sequence"/>
</dbReference>
<evidence type="ECO:0000256" key="16">
    <source>
        <dbReference type="ARBA" id="ARBA00044106"/>
    </source>
</evidence>
<evidence type="ECO:0000256" key="1">
    <source>
        <dbReference type="ARBA" id="ARBA00004613"/>
    </source>
</evidence>
<feature type="active site" description="Proton donor" evidence="18">
    <location>
        <position position="412"/>
    </location>
</feature>
<evidence type="ECO:0000313" key="21">
    <source>
        <dbReference type="EMBL" id="PGH08757.1"/>
    </source>
</evidence>
<feature type="disulfide bond" evidence="19">
    <location>
        <begin position="265"/>
        <end position="518"/>
    </location>
</feature>
<organism evidence="21 22">
    <name type="scientific">Polytolypa hystricis (strain UAMH7299)</name>
    <dbReference type="NCBI Taxonomy" id="1447883"/>
    <lineage>
        <taxon>Eukaryota</taxon>
        <taxon>Fungi</taxon>
        <taxon>Dikarya</taxon>
        <taxon>Ascomycota</taxon>
        <taxon>Pezizomycotina</taxon>
        <taxon>Eurotiomycetes</taxon>
        <taxon>Eurotiomycetidae</taxon>
        <taxon>Onygenales</taxon>
        <taxon>Onygenales incertae sedis</taxon>
        <taxon>Polytolypa</taxon>
    </lineage>
</organism>
<dbReference type="InterPro" id="IPR029033">
    <property type="entry name" value="His_PPase_superfam"/>
</dbReference>
<comment type="subcellular location">
    <subcellularLocation>
        <location evidence="1">Secreted</location>
    </subcellularLocation>
</comment>
<evidence type="ECO:0000256" key="4">
    <source>
        <dbReference type="ARBA" id="ARBA00012632"/>
    </source>
</evidence>
<dbReference type="FunFam" id="3.40.50.1240:FF:000027">
    <property type="entry name" value="3-phytase A"/>
    <property type="match status" value="1"/>
</dbReference>
<evidence type="ECO:0000256" key="20">
    <source>
        <dbReference type="SAM" id="Phobius"/>
    </source>
</evidence>
<reference evidence="21 22" key="1">
    <citation type="submission" date="2017-10" db="EMBL/GenBank/DDBJ databases">
        <title>Comparative genomics in systemic dimorphic fungi from Ajellomycetaceae.</title>
        <authorList>
            <person name="Munoz J.F."/>
            <person name="Mcewen J.G."/>
            <person name="Clay O.K."/>
            <person name="Cuomo C.A."/>
        </authorList>
    </citation>
    <scope>NUCLEOTIDE SEQUENCE [LARGE SCALE GENOMIC DNA]</scope>
    <source>
        <strain evidence="21 22">UAMH7299</strain>
    </source>
</reference>
<evidence type="ECO:0000256" key="13">
    <source>
        <dbReference type="ARBA" id="ARBA00043721"/>
    </source>
</evidence>
<dbReference type="GO" id="GO:0005576">
    <property type="term" value="C:extracellular region"/>
    <property type="evidence" value="ECO:0007669"/>
    <property type="project" value="UniProtKB-SubCell"/>
</dbReference>
<evidence type="ECO:0000256" key="6">
    <source>
        <dbReference type="ARBA" id="ARBA00022801"/>
    </source>
</evidence>
<comment type="catalytic activity">
    <reaction evidence="14">
        <text>1D-myo-inositol 1,2,4,5,6-pentakisphosphate + H2O = 1D-myo-inositol 1,2,5,6-tetrakisphosphate + phosphate</text>
        <dbReference type="Rhea" id="RHEA:77115"/>
        <dbReference type="ChEBI" id="CHEBI:15377"/>
        <dbReference type="ChEBI" id="CHEBI:43474"/>
        <dbReference type="ChEBI" id="CHEBI:57798"/>
        <dbReference type="ChEBI" id="CHEBI:195535"/>
    </reaction>
    <physiologicalReaction direction="left-to-right" evidence="14">
        <dbReference type="Rhea" id="RHEA:77116"/>
    </physiologicalReaction>
</comment>
<evidence type="ECO:0000256" key="9">
    <source>
        <dbReference type="ARBA" id="ARBA00041857"/>
    </source>
</evidence>
<evidence type="ECO:0000313" key="22">
    <source>
        <dbReference type="Proteomes" id="UP000224634"/>
    </source>
</evidence>
<dbReference type="SUPFAM" id="SSF53254">
    <property type="entry name" value="Phosphoglycerate mutase-like"/>
    <property type="match status" value="1"/>
</dbReference>
<dbReference type="Gene3D" id="3.40.50.1240">
    <property type="entry name" value="Phosphoglycerate mutase-like"/>
    <property type="match status" value="1"/>
</dbReference>
<feature type="transmembrane region" description="Helical" evidence="20">
    <location>
        <begin position="47"/>
        <end position="69"/>
    </location>
</feature>
<dbReference type="InterPro" id="IPR033379">
    <property type="entry name" value="Acid_Pase_AS"/>
</dbReference>
<proteinExistence type="inferred from homology"/>
<dbReference type="Pfam" id="PF00328">
    <property type="entry name" value="His_Phos_2"/>
    <property type="match status" value="1"/>
</dbReference>
<keyword evidence="22" id="KW-1185">Reference proteome</keyword>
<dbReference type="EMBL" id="PDNA01000157">
    <property type="protein sequence ID" value="PGH08757.1"/>
    <property type="molecule type" value="Genomic_DNA"/>
</dbReference>
<feature type="active site" description="Nucleophile" evidence="18">
    <location>
        <position position="131"/>
    </location>
</feature>
<dbReference type="OrthoDB" id="6509975at2759"/>
<comment type="catalytic activity">
    <reaction evidence="15">
        <text>1D-myo-inositol hexakisphosphate + H2O = 1D-myo-inositol 1,2,4,5,6-pentakisphosphate + phosphate</text>
        <dbReference type="Rhea" id="RHEA:16989"/>
        <dbReference type="ChEBI" id="CHEBI:15377"/>
        <dbReference type="ChEBI" id="CHEBI:43474"/>
        <dbReference type="ChEBI" id="CHEBI:57798"/>
        <dbReference type="ChEBI" id="CHEBI:58130"/>
        <dbReference type="EC" id="3.1.3.8"/>
    </reaction>
    <physiologicalReaction direction="left-to-right" evidence="15">
        <dbReference type="Rhea" id="RHEA:16990"/>
    </physiologicalReaction>
</comment>
<evidence type="ECO:0000256" key="11">
    <source>
        <dbReference type="ARBA" id="ARBA00043670"/>
    </source>
</evidence>
<evidence type="ECO:0000256" key="17">
    <source>
        <dbReference type="ARBA" id="ARBA00044262"/>
    </source>
</evidence>
<evidence type="ECO:0000256" key="12">
    <source>
        <dbReference type="ARBA" id="ARBA00043675"/>
    </source>
</evidence>
<dbReference type="PANTHER" id="PTHR20963:SF24">
    <property type="entry name" value="3-PHYTASE B"/>
    <property type="match status" value="1"/>
</dbReference>
<comment type="subunit">
    <text evidence="3">Monomer.</text>
</comment>
<keyword evidence="7 19" id="KW-1015">Disulfide bond</keyword>
<dbReference type="InterPro" id="IPR000560">
    <property type="entry name" value="His_Pase_clade-2"/>
</dbReference>
<accession>A0A2B7XJE6</accession>
<dbReference type="PROSITE" id="PS00778">
    <property type="entry name" value="HIS_ACID_PHOSPHAT_2"/>
    <property type="match status" value="1"/>
</dbReference>
<evidence type="ECO:0000256" key="2">
    <source>
        <dbReference type="ARBA" id="ARBA00005375"/>
    </source>
</evidence>
<evidence type="ECO:0000256" key="14">
    <source>
        <dbReference type="ARBA" id="ARBA00043748"/>
    </source>
</evidence>
<evidence type="ECO:0000256" key="19">
    <source>
        <dbReference type="PIRSR" id="PIRSR000894-2"/>
    </source>
</evidence>
<dbReference type="CDD" id="cd07061">
    <property type="entry name" value="HP_HAP_like"/>
    <property type="match status" value="1"/>
</dbReference>
<dbReference type="GO" id="GO:0003993">
    <property type="term" value="F:acid phosphatase activity"/>
    <property type="evidence" value="ECO:0007669"/>
    <property type="project" value="TreeGrafter"/>
</dbReference>
<keyword evidence="5" id="KW-0964">Secreted</keyword>
<keyword evidence="20" id="KW-0812">Transmembrane</keyword>
<dbReference type="PIRSF" id="PIRSF000894">
    <property type="entry name" value="Acid_phosphatase"/>
    <property type="match status" value="1"/>
</dbReference>
<evidence type="ECO:0000256" key="8">
    <source>
        <dbReference type="ARBA" id="ARBA00023180"/>
    </source>
</evidence>
<keyword evidence="20" id="KW-0472">Membrane</keyword>
<gene>
    <name evidence="21" type="ORF">AJ80_07795</name>
</gene>
<evidence type="ECO:0000256" key="15">
    <source>
        <dbReference type="ARBA" id="ARBA00043788"/>
    </source>
</evidence>
<comment type="catalytic activity">
    <reaction evidence="13">
        <text>1D-myo-inositol 1,2,6-trisphosphate + H2O = 1D-myo-inositol 1,2-bisphosphate + phosphate</text>
        <dbReference type="Rhea" id="RHEA:77131"/>
        <dbReference type="ChEBI" id="CHEBI:15377"/>
        <dbReference type="ChEBI" id="CHEBI:43474"/>
        <dbReference type="ChEBI" id="CHEBI:195537"/>
        <dbReference type="ChEBI" id="CHEBI:195539"/>
    </reaction>
    <physiologicalReaction direction="left-to-right" evidence="13">
        <dbReference type="Rhea" id="RHEA:77132"/>
    </physiologicalReaction>
</comment>
<keyword evidence="20" id="KW-1133">Transmembrane helix</keyword>
<evidence type="ECO:0000256" key="3">
    <source>
        <dbReference type="ARBA" id="ARBA00011245"/>
    </source>
</evidence>
<feature type="disulfide bond" evidence="19">
    <location>
        <begin position="120"/>
        <end position="464"/>
    </location>
</feature>